<protein>
    <recommendedName>
        <fullName evidence="4">Ankyrin repeat domain 9</fullName>
    </recommendedName>
</protein>
<accession>A0A9L0SZP9</accession>
<feature type="region of interest" description="Disordered" evidence="1">
    <location>
        <begin position="1"/>
        <end position="23"/>
    </location>
</feature>
<evidence type="ECO:0008006" key="4">
    <source>
        <dbReference type="Google" id="ProtNLM"/>
    </source>
</evidence>
<dbReference type="AlphaFoldDB" id="A0A9L0SZP9"/>
<proteinExistence type="predicted"/>
<feature type="compositionally biased region" description="Gly residues" evidence="1">
    <location>
        <begin position="8"/>
        <end position="18"/>
    </location>
</feature>
<keyword evidence="3" id="KW-1185">Reference proteome</keyword>
<organism evidence="2 3">
    <name type="scientific">Equus caballus</name>
    <name type="common">Horse</name>
    <dbReference type="NCBI Taxonomy" id="9796"/>
    <lineage>
        <taxon>Eukaryota</taxon>
        <taxon>Metazoa</taxon>
        <taxon>Chordata</taxon>
        <taxon>Craniata</taxon>
        <taxon>Vertebrata</taxon>
        <taxon>Euteleostomi</taxon>
        <taxon>Mammalia</taxon>
        <taxon>Eutheria</taxon>
        <taxon>Laurasiatheria</taxon>
        <taxon>Perissodactyla</taxon>
        <taxon>Equidae</taxon>
        <taxon>Equus</taxon>
    </lineage>
</organism>
<sequence>MPWDARRPGGGADGGSEGAGAARSRAQKQCRKSSFAFYQAVRDLLPVWLLEDMRASEAFHWDERGRAAAYSPSEALLYALVHDHQAYAHYLLATFPRRASARACWTGAAAAAWRAAARRCTWPASWRAPSASSCCSATAPRPACATAAASRRSSCCCASWAATPGPPPPPPPPPPGRPRSRASAACCCSTCWRCTRPRALPARPAASCWATGRAGSGCWARTSSSGWRAWRHPRSSRALCRCWSPPSLPAASPRPWTSCRCRPSCSRWTSRARARPRGHPGRWIFGEYYFSERCTRHFTYIDLCTAESASSVACIGGCARAGRWAPRCRFSGPGCAQRPTSLRRAGLTVIRLLRARPCPQLAAQPLRGVTTASHLTLKLPGRCPRGSDSEAEGVGPPRGCGLSSSSRGTACAKAWRPRERSL</sequence>
<dbReference type="GeneTree" id="ENSGT00940000168574"/>
<dbReference type="Proteomes" id="UP000002281">
    <property type="component" value="Chromosome 24"/>
</dbReference>
<reference evidence="2" key="3">
    <citation type="submission" date="2025-09" db="UniProtKB">
        <authorList>
            <consortium name="Ensembl"/>
        </authorList>
    </citation>
    <scope>IDENTIFICATION</scope>
    <source>
        <strain evidence="2">Thoroughbred</strain>
    </source>
</reference>
<dbReference type="Ensembl" id="ENSECAT00000085471.1">
    <property type="protein sequence ID" value="ENSECAP00000081513.1"/>
    <property type="gene ID" value="ENSECAG00000006098.4"/>
</dbReference>
<evidence type="ECO:0000313" key="3">
    <source>
        <dbReference type="Proteomes" id="UP000002281"/>
    </source>
</evidence>
<evidence type="ECO:0000313" key="2">
    <source>
        <dbReference type="Ensembl" id="ENSECAP00000081513.1"/>
    </source>
</evidence>
<reference evidence="2 3" key="1">
    <citation type="journal article" date="2009" name="Science">
        <title>Genome sequence, comparative analysis, and population genetics of the domestic horse.</title>
        <authorList>
            <consortium name="Broad Institute Genome Sequencing Platform"/>
            <consortium name="Broad Institute Whole Genome Assembly Team"/>
            <person name="Wade C.M."/>
            <person name="Giulotto E."/>
            <person name="Sigurdsson S."/>
            <person name="Zoli M."/>
            <person name="Gnerre S."/>
            <person name="Imsland F."/>
            <person name="Lear T.L."/>
            <person name="Adelson D.L."/>
            <person name="Bailey E."/>
            <person name="Bellone R.R."/>
            <person name="Bloecker H."/>
            <person name="Distl O."/>
            <person name="Edgar R.C."/>
            <person name="Garber M."/>
            <person name="Leeb T."/>
            <person name="Mauceli E."/>
            <person name="MacLeod J.N."/>
            <person name="Penedo M.C.T."/>
            <person name="Raison J.M."/>
            <person name="Sharpe T."/>
            <person name="Vogel J."/>
            <person name="Andersson L."/>
            <person name="Antczak D.F."/>
            <person name="Biagi T."/>
            <person name="Binns M.M."/>
            <person name="Chowdhary B.P."/>
            <person name="Coleman S.J."/>
            <person name="Della Valle G."/>
            <person name="Fryc S."/>
            <person name="Guerin G."/>
            <person name="Hasegawa T."/>
            <person name="Hill E.W."/>
            <person name="Jurka J."/>
            <person name="Kiialainen A."/>
            <person name="Lindgren G."/>
            <person name="Liu J."/>
            <person name="Magnani E."/>
            <person name="Mickelson J.R."/>
            <person name="Murray J."/>
            <person name="Nergadze S.G."/>
            <person name="Onofrio R."/>
            <person name="Pedroni S."/>
            <person name="Piras M.F."/>
            <person name="Raudsepp T."/>
            <person name="Rocchi M."/>
            <person name="Roeed K.H."/>
            <person name="Ryder O.A."/>
            <person name="Searle S."/>
            <person name="Skow L."/>
            <person name="Swinburne J.E."/>
            <person name="Syvaenen A.C."/>
            <person name="Tozaki T."/>
            <person name="Valberg S.J."/>
            <person name="Vaudin M."/>
            <person name="White J.R."/>
            <person name="Zody M.C."/>
            <person name="Lander E.S."/>
            <person name="Lindblad-Toh K."/>
        </authorList>
    </citation>
    <scope>NUCLEOTIDE SEQUENCE [LARGE SCALE GENOMIC DNA]</scope>
    <source>
        <strain evidence="2 3">Thoroughbred</strain>
    </source>
</reference>
<feature type="region of interest" description="Disordered" evidence="1">
    <location>
        <begin position="381"/>
        <end position="422"/>
    </location>
</feature>
<name>A0A9L0SZP9_HORSE</name>
<evidence type="ECO:0000256" key="1">
    <source>
        <dbReference type="SAM" id="MobiDB-lite"/>
    </source>
</evidence>
<reference evidence="2" key="2">
    <citation type="submission" date="2025-08" db="UniProtKB">
        <authorList>
            <consortium name="Ensembl"/>
        </authorList>
    </citation>
    <scope>IDENTIFICATION</scope>
    <source>
        <strain evidence="2">Thoroughbred</strain>
    </source>
</reference>